<name>A0A4Y5YQR4_9MICO</name>
<dbReference type="InterPro" id="IPR011010">
    <property type="entry name" value="DNA_brk_join_enz"/>
</dbReference>
<dbReference type="Proteomes" id="UP000316125">
    <property type="component" value="Chromosome"/>
</dbReference>
<dbReference type="EMBL" id="CP041040">
    <property type="protein sequence ID" value="QDE34835.1"/>
    <property type="molecule type" value="Genomic_DNA"/>
</dbReference>
<gene>
    <name evidence="1" type="ORF">FIV50_08540</name>
</gene>
<evidence type="ECO:0000313" key="1">
    <source>
        <dbReference type="EMBL" id="QDE34835.1"/>
    </source>
</evidence>
<proteinExistence type="predicted"/>
<accession>A0A4Y5YQR4</accession>
<dbReference type="SUPFAM" id="SSF56349">
    <property type="entry name" value="DNA breaking-rejoining enzymes"/>
    <property type="match status" value="1"/>
</dbReference>
<sequence>MARPRSPEDPAAYPEPCSRCGEHRQLANRWPDGSVCHLCRRKAFRTRGTCAQCGHEGILPGVSVDGATCRTCSGIRLNVDCRSCGAEDELYSNNRCWRCALGALVDEALTSADTGEISAQLVPLADALKSMKRANSGLTWIRQAHVQDFLARLAATEHVTHEQIDELPSSPTREHVRGLLVVHGALPQRDSYLATFNDWLGDLPARLSNSEHRNVLDRYIRWDHLRKMHANAPVTRGMFLRSKQTLTVAVDFLNWITDEGLDLAGLAQDDIDVWASGGPTTRLLAERFLNWARKNRLVETDLKMPRHKRGTAPRLGILEQQSASERLLDPSSMDPRDRAAGVLILVFGQQLEHLVRLKWEDVIVRQDAVVIEFGGEPMTIPEPFDEVWRTLYANPTNNQTAAHPSGDLVFPGYRPGKPLNPGYLGDRIKVMLQARAARLGALNELTKLAPMVIVAKALGYSATTLENHARDAGATYARYLGVVKSLAKDATLGIRVHDL</sequence>
<organism evidence="1 2">
    <name type="scientific">Microbacterium foliorum</name>
    <dbReference type="NCBI Taxonomy" id="104336"/>
    <lineage>
        <taxon>Bacteria</taxon>
        <taxon>Bacillati</taxon>
        <taxon>Actinomycetota</taxon>
        <taxon>Actinomycetes</taxon>
        <taxon>Micrococcales</taxon>
        <taxon>Microbacteriaceae</taxon>
        <taxon>Microbacterium</taxon>
    </lineage>
</organism>
<dbReference type="OrthoDB" id="3405537at2"/>
<reference evidence="1 2" key="1">
    <citation type="submission" date="2019-06" db="EMBL/GenBank/DDBJ databases">
        <title>Complete genome of Microbacterium foliorum M2.</title>
        <authorList>
            <person name="Cao G."/>
        </authorList>
    </citation>
    <scope>NUCLEOTIDE SEQUENCE [LARGE SCALE GENOMIC DNA]</scope>
    <source>
        <strain evidence="1 2">M2</strain>
    </source>
</reference>
<protein>
    <submittedName>
        <fullName evidence="1">Fis family transcriptional regulator</fullName>
    </submittedName>
</protein>
<dbReference type="GO" id="GO:0003677">
    <property type="term" value="F:DNA binding"/>
    <property type="evidence" value="ECO:0007669"/>
    <property type="project" value="InterPro"/>
</dbReference>
<evidence type="ECO:0000313" key="2">
    <source>
        <dbReference type="Proteomes" id="UP000316125"/>
    </source>
</evidence>
<dbReference type="AlphaFoldDB" id="A0A4Y5YQR4"/>